<dbReference type="Proteomes" id="UP000011705">
    <property type="component" value="Chromosome"/>
</dbReference>
<dbReference type="AlphaFoldDB" id="A0A0E2E353"/>
<dbReference type="GO" id="GO:0005886">
    <property type="term" value="C:plasma membrane"/>
    <property type="evidence" value="ECO:0007669"/>
    <property type="project" value="UniProtKB-SubCell"/>
</dbReference>
<evidence type="ECO:0000256" key="6">
    <source>
        <dbReference type="ARBA" id="ARBA00023136"/>
    </source>
</evidence>
<feature type="domain" description="ABC transporter" evidence="8">
    <location>
        <begin position="317"/>
        <end position="534"/>
    </location>
</feature>
<evidence type="ECO:0000256" key="2">
    <source>
        <dbReference type="ARBA" id="ARBA00022692"/>
    </source>
</evidence>
<keyword evidence="6 7" id="KW-0472">Membrane</keyword>
<keyword evidence="5 7" id="KW-1133">Transmembrane helix</keyword>
<evidence type="ECO:0000256" key="7">
    <source>
        <dbReference type="SAM" id="Phobius"/>
    </source>
</evidence>
<dbReference type="InterPro" id="IPR027417">
    <property type="entry name" value="P-loop_NTPase"/>
</dbReference>
<dbReference type="SUPFAM" id="SSF90123">
    <property type="entry name" value="ABC transporter transmembrane region"/>
    <property type="match status" value="1"/>
</dbReference>
<proteinExistence type="predicted"/>
<dbReference type="GO" id="GO:0005524">
    <property type="term" value="F:ATP binding"/>
    <property type="evidence" value="ECO:0007669"/>
    <property type="project" value="UniProtKB-KW"/>
</dbReference>
<dbReference type="GO" id="GO:0034040">
    <property type="term" value="F:ATPase-coupled lipid transmembrane transporter activity"/>
    <property type="evidence" value="ECO:0007669"/>
    <property type="project" value="TreeGrafter"/>
</dbReference>
<feature type="transmembrane region" description="Helical" evidence="7">
    <location>
        <begin position="46"/>
        <end position="65"/>
    </location>
</feature>
<evidence type="ECO:0000256" key="4">
    <source>
        <dbReference type="ARBA" id="ARBA00022840"/>
    </source>
</evidence>
<dbReference type="PANTHER" id="PTHR24221">
    <property type="entry name" value="ATP-BINDING CASSETTE SUB-FAMILY B"/>
    <property type="match status" value="1"/>
</dbReference>
<protein>
    <recommendedName>
        <fullName evidence="8">ABC transporter domain-containing protein</fullName>
    </recommendedName>
</protein>
<evidence type="ECO:0000259" key="8">
    <source>
        <dbReference type="PROSITE" id="PS50893"/>
    </source>
</evidence>
<evidence type="ECO:0000256" key="3">
    <source>
        <dbReference type="ARBA" id="ARBA00022741"/>
    </source>
</evidence>
<dbReference type="PANTHER" id="PTHR24221:SF653">
    <property type="entry name" value="TRANSPORT ATP-BINDING PROTEIN CYDC"/>
    <property type="match status" value="1"/>
</dbReference>
<feature type="transmembrane region" description="Helical" evidence="7">
    <location>
        <begin position="144"/>
        <end position="164"/>
    </location>
</feature>
<dbReference type="InterPro" id="IPR003593">
    <property type="entry name" value="AAA+_ATPase"/>
</dbReference>
<dbReference type="SMART" id="SM00382">
    <property type="entry name" value="AAA"/>
    <property type="match status" value="1"/>
</dbReference>
<dbReference type="InterPro" id="IPR003439">
    <property type="entry name" value="ABC_transporter-like_ATP-bd"/>
</dbReference>
<dbReference type="SUPFAM" id="SSF52540">
    <property type="entry name" value="P-loop containing nucleoside triphosphate hydrolases"/>
    <property type="match status" value="1"/>
</dbReference>
<organism evidence="9">
    <name type="scientific">Treponema denticola H-22</name>
    <dbReference type="NCBI Taxonomy" id="999432"/>
    <lineage>
        <taxon>Bacteria</taxon>
        <taxon>Pseudomonadati</taxon>
        <taxon>Spirochaetota</taxon>
        <taxon>Spirochaetia</taxon>
        <taxon>Spirochaetales</taxon>
        <taxon>Treponemataceae</taxon>
        <taxon>Treponema</taxon>
    </lineage>
</organism>
<sequence>MKTVYTLYKKFYKSLTFLLIFLLALNVCNSIFLVLGRMSLNKILDGFPFASLLAMSISVVVYAIVQSIYELILNNSITYRALPPMMKTAFHHSLVNSNRKAEEEGFYIMSYTQDINVLIPFCFQFTAACFNIIILNAFLLSISVFLPAILLVIIISANIFITYLDKQINGAYDLLDDESISYGGIVKTTFRSIFLTLNNSIKSECEKSILQKDEELLKIGNRIQKLEAVKNIFFEGQNYFIPIVISVFCLFTLPSVNLANLLYIIFIISLANQNMSTIFLAARQIKRSVPIAKKYFNYIEECENNHKKNIHGDGALINAKNVSLAKNDKLIFNNIDFKLNEGDRIAVVGQNGSGKTSLLRILTMNEAEFSGSLTYNLKALGANTIPCLWSHPHIFNISLRDNLVFGKAIPDSDIMEILNALKLSHFVNSLPEGLDTVMDMNNLTVSDGERSRIALARILLLTSDCPVLLLDEFSRNVNTEIEDLMFNLIFTKKSAIAAVTNNISTAKRFQKILFVSKQDGSISEIDKDEIEERIKN</sequence>
<dbReference type="EMBL" id="AGDV01000014">
    <property type="protein sequence ID" value="EMB32488.1"/>
    <property type="molecule type" value="Genomic_DNA"/>
</dbReference>
<dbReference type="GO" id="GO:0016887">
    <property type="term" value="F:ATP hydrolysis activity"/>
    <property type="evidence" value="ECO:0007669"/>
    <property type="project" value="InterPro"/>
</dbReference>
<name>A0A0E2E353_TREDN</name>
<keyword evidence="4" id="KW-0067">ATP-binding</keyword>
<keyword evidence="2 7" id="KW-0812">Transmembrane</keyword>
<gene>
    <name evidence="9" type="ORF">HMPREF9726_01712</name>
</gene>
<reference evidence="9" key="1">
    <citation type="submission" date="2012-01" db="EMBL/GenBank/DDBJ databases">
        <title>The Genome Sequence of Treponema denticola H-22.</title>
        <authorList>
            <consortium name="The Broad Institute Genome Sequencing Platform"/>
            <person name="Earl A."/>
            <person name="Ward D."/>
            <person name="Feldgarden M."/>
            <person name="Gevers D."/>
            <person name="Blanton J.M."/>
            <person name="Fenno C.J."/>
            <person name="Baranova O.V."/>
            <person name="Mathney J."/>
            <person name="Dewhirst F.E."/>
            <person name="Izard J."/>
            <person name="Young S.K."/>
            <person name="Zeng Q."/>
            <person name="Gargeya S."/>
            <person name="Fitzgerald M."/>
            <person name="Haas B."/>
            <person name="Abouelleil A."/>
            <person name="Alvarado L."/>
            <person name="Arachchi H.M."/>
            <person name="Berlin A."/>
            <person name="Chapman S.B."/>
            <person name="Gearin G."/>
            <person name="Goldberg J."/>
            <person name="Griggs A."/>
            <person name="Gujja S."/>
            <person name="Hansen M."/>
            <person name="Heiman D."/>
            <person name="Howarth C."/>
            <person name="Larimer J."/>
            <person name="Lui A."/>
            <person name="MacDonald P.J.P."/>
            <person name="McCowen C."/>
            <person name="Montmayeur A."/>
            <person name="Murphy C."/>
            <person name="Neiman D."/>
            <person name="Pearson M."/>
            <person name="Priest M."/>
            <person name="Roberts A."/>
            <person name="Saif S."/>
            <person name="Shea T."/>
            <person name="Sisk P."/>
            <person name="Stolte C."/>
            <person name="Sykes S."/>
            <person name="Wortman J."/>
            <person name="Nusbaum C."/>
            <person name="Birren B."/>
        </authorList>
    </citation>
    <scope>NUCLEOTIDE SEQUENCE [LARGE SCALE GENOMIC DNA]</scope>
    <source>
        <strain evidence="9">H-22</strain>
    </source>
</reference>
<dbReference type="RefSeq" id="WP_002684886.1">
    <property type="nucleotide sequence ID" value="NZ_CM001795.1"/>
</dbReference>
<dbReference type="PATRIC" id="fig|999432.5.peg.1777"/>
<accession>A0A0E2E353</accession>
<dbReference type="PROSITE" id="PS50893">
    <property type="entry name" value="ABC_TRANSPORTER_2"/>
    <property type="match status" value="1"/>
</dbReference>
<evidence type="ECO:0000256" key="1">
    <source>
        <dbReference type="ARBA" id="ARBA00004651"/>
    </source>
</evidence>
<dbReference type="Pfam" id="PF00005">
    <property type="entry name" value="ABC_tran"/>
    <property type="match status" value="1"/>
</dbReference>
<keyword evidence="3" id="KW-0547">Nucleotide-binding</keyword>
<feature type="transmembrane region" description="Helical" evidence="7">
    <location>
        <begin position="117"/>
        <end position="138"/>
    </location>
</feature>
<dbReference type="InterPro" id="IPR039421">
    <property type="entry name" value="Type_1_exporter"/>
</dbReference>
<evidence type="ECO:0000256" key="5">
    <source>
        <dbReference type="ARBA" id="ARBA00022989"/>
    </source>
</evidence>
<dbReference type="HOGENOM" id="CLU_523662_0_0_12"/>
<evidence type="ECO:0000313" key="9">
    <source>
        <dbReference type="EMBL" id="EMB32488.1"/>
    </source>
</evidence>
<comment type="subcellular location">
    <subcellularLocation>
        <location evidence="1">Cell membrane</location>
        <topology evidence="1">Multi-pass membrane protein</topology>
    </subcellularLocation>
</comment>
<dbReference type="InterPro" id="IPR036640">
    <property type="entry name" value="ABC1_TM_sf"/>
</dbReference>
<comment type="caution">
    <text evidence="9">The sequence shown here is derived from an EMBL/GenBank/DDBJ whole genome shotgun (WGS) entry which is preliminary data.</text>
</comment>
<dbReference type="Gene3D" id="3.40.50.300">
    <property type="entry name" value="P-loop containing nucleotide triphosphate hydrolases"/>
    <property type="match status" value="1"/>
</dbReference>